<protein>
    <submittedName>
        <fullName evidence="1">Uncharacterized protein</fullName>
    </submittedName>
</protein>
<accession>A0A382GML3</accession>
<dbReference type="InterPro" id="IPR001130">
    <property type="entry name" value="TatD-like"/>
</dbReference>
<dbReference type="GO" id="GO:0016788">
    <property type="term" value="F:hydrolase activity, acting on ester bonds"/>
    <property type="evidence" value="ECO:0007669"/>
    <property type="project" value="InterPro"/>
</dbReference>
<dbReference type="AlphaFoldDB" id="A0A382GML3"/>
<dbReference type="Pfam" id="PF01026">
    <property type="entry name" value="TatD_DNase"/>
    <property type="match status" value="1"/>
</dbReference>
<organism evidence="1">
    <name type="scientific">marine metagenome</name>
    <dbReference type="NCBI Taxonomy" id="408172"/>
    <lineage>
        <taxon>unclassified sequences</taxon>
        <taxon>metagenomes</taxon>
        <taxon>ecological metagenomes</taxon>
    </lineage>
</organism>
<name>A0A382GML3_9ZZZZ</name>
<dbReference type="PANTHER" id="PTHR46124:SF2">
    <property type="entry name" value="D-AMINOACYL-TRNA DEACYLASE"/>
    <property type="match status" value="1"/>
</dbReference>
<dbReference type="PANTHER" id="PTHR46124">
    <property type="entry name" value="D-AMINOACYL-TRNA DEACYLASE"/>
    <property type="match status" value="1"/>
</dbReference>
<dbReference type="Gene3D" id="3.20.20.140">
    <property type="entry name" value="Metal-dependent hydrolases"/>
    <property type="match status" value="1"/>
</dbReference>
<dbReference type="SUPFAM" id="SSF51556">
    <property type="entry name" value="Metallo-dependent hydrolases"/>
    <property type="match status" value="1"/>
</dbReference>
<dbReference type="EMBL" id="UINC01056384">
    <property type="protein sequence ID" value="SVB76356.1"/>
    <property type="molecule type" value="Genomic_DNA"/>
</dbReference>
<reference evidence="1" key="1">
    <citation type="submission" date="2018-05" db="EMBL/GenBank/DDBJ databases">
        <authorList>
            <person name="Lanie J.A."/>
            <person name="Ng W.-L."/>
            <person name="Kazmierczak K.M."/>
            <person name="Andrzejewski T.M."/>
            <person name="Davidsen T.M."/>
            <person name="Wayne K.J."/>
            <person name="Tettelin H."/>
            <person name="Glass J.I."/>
            <person name="Rusch D."/>
            <person name="Podicherti R."/>
            <person name="Tsui H.-C.T."/>
            <person name="Winkler M.E."/>
        </authorList>
    </citation>
    <scope>NUCLEOTIDE SEQUENCE</scope>
</reference>
<sequence length="115" mass="12026">MEPFYDTHAHLTFPDFAEDIPGLIERAQAAGITRIISIGTDLESSQSAVALAEAHAPVYAVVGWHPNDLAAVPDDVAPALRELCGHAKVVAIGETGIDHFRLPSGNGGSVADDEA</sequence>
<evidence type="ECO:0000313" key="1">
    <source>
        <dbReference type="EMBL" id="SVB76356.1"/>
    </source>
</evidence>
<dbReference type="InterPro" id="IPR032466">
    <property type="entry name" value="Metal_Hydrolase"/>
</dbReference>
<feature type="non-terminal residue" evidence="1">
    <location>
        <position position="115"/>
    </location>
</feature>
<dbReference type="GO" id="GO:0005829">
    <property type="term" value="C:cytosol"/>
    <property type="evidence" value="ECO:0007669"/>
    <property type="project" value="TreeGrafter"/>
</dbReference>
<proteinExistence type="predicted"/>
<gene>
    <name evidence="1" type="ORF">METZ01_LOCUS229210</name>
</gene>